<evidence type="ECO:0000313" key="2">
    <source>
        <dbReference type="EMBL" id="MBB5703487.1"/>
    </source>
</evidence>
<sequence length="123" mass="13814">MIHPNFTILYVEDPLSSGRFYTDLLGIEPIEASPTFVLFMLSNGLMLGLWSKHTVQPESGAGTFSGEIAFRYTSFEEIDKVHEDWIARGISISFRPQTLEFGRSFVALDPDGHRLRVFSPSGD</sequence>
<protein>
    <submittedName>
        <fullName evidence="2">Catechol 2,3-dioxygenase-like lactoylglutathione lyase family enzyme</fullName>
    </submittedName>
</protein>
<dbReference type="PIRSF" id="PIRSF039020">
    <property type="entry name" value="EhpR"/>
    <property type="match status" value="1"/>
</dbReference>
<dbReference type="InterPro" id="IPR037523">
    <property type="entry name" value="VOC_core"/>
</dbReference>
<dbReference type="InterPro" id="IPR004360">
    <property type="entry name" value="Glyas_Fos-R_dOase_dom"/>
</dbReference>
<accession>A0A7W9AZI1</accession>
<evidence type="ECO:0000313" key="3">
    <source>
        <dbReference type="Proteomes" id="UP000555546"/>
    </source>
</evidence>
<dbReference type="GO" id="GO:0016829">
    <property type="term" value="F:lyase activity"/>
    <property type="evidence" value="ECO:0007669"/>
    <property type="project" value="UniProtKB-KW"/>
</dbReference>
<dbReference type="RefSeq" id="WP_183655253.1">
    <property type="nucleotide sequence ID" value="NZ_JACIJG010000014.1"/>
</dbReference>
<dbReference type="GO" id="GO:0051213">
    <property type="term" value="F:dioxygenase activity"/>
    <property type="evidence" value="ECO:0007669"/>
    <property type="project" value="UniProtKB-KW"/>
</dbReference>
<organism evidence="2 3">
    <name type="scientific">Brucella daejeonensis</name>
    <dbReference type="NCBI Taxonomy" id="659015"/>
    <lineage>
        <taxon>Bacteria</taxon>
        <taxon>Pseudomonadati</taxon>
        <taxon>Pseudomonadota</taxon>
        <taxon>Alphaproteobacteria</taxon>
        <taxon>Hyphomicrobiales</taxon>
        <taxon>Brucellaceae</taxon>
        <taxon>Brucella/Ochrobactrum group</taxon>
        <taxon>Brucella</taxon>
    </lineage>
</organism>
<keyword evidence="2" id="KW-0560">Oxidoreductase</keyword>
<comment type="caution">
    <text evidence="2">The sequence shown here is derived from an EMBL/GenBank/DDBJ whole genome shotgun (WGS) entry which is preliminary data.</text>
</comment>
<gene>
    <name evidence="2" type="ORF">FHS76_003391</name>
</gene>
<reference evidence="2 3" key="1">
    <citation type="submission" date="2020-08" db="EMBL/GenBank/DDBJ databases">
        <title>Genomic Encyclopedia of Type Strains, Phase IV (KMG-IV): sequencing the most valuable type-strain genomes for metagenomic binning, comparative biology and taxonomic classification.</title>
        <authorList>
            <person name="Goeker M."/>
        </authorList>
    </citation>
    <scope>NUCLEOTIDE SEQUENCE [LARGE SCALE GENOMIC DNA]</scope>
    <source>
        <strain evidence="2 3">DSM 26944</strain>
    </source>
</reference>
<dbReference type="EMBL" id="JACIJG010000014">
    <property type="protein sequence ID" value="MBB5703487.1"/>
    <property type="molecule type" value="Genomic_DNA"/>
</dbReference>
<name>A0A7W9AZI1_9HYPH</name>
<keyword evidence="2" id="KW-0456">Lyase</keyword>
<dbReference type="Gene3D" id="3.30.720.110">
    <property type="match status" value="1"/>
</dbReference>
<dbReference type="Pfam" id="PF00903">
    <property type="entry name" value="Glyoxalase"/>
    <property type="match status" value="1"/>
</dbReference>
<dbReference type="AlphaFoldDB" id="A0A7W9AZI1"/>
<dbReference type="InterPro" id="IPR026275">
    <property type="entry name" value="Glyoxalase/dOase/EhpR"/>
</dbReference>
<dbReference type="Proteomes" id="UP000555546">
    <property type="component" value="Unassembled WGS sequence"/>
</dbReference>
<evidence type="ECO:0000259" key="1">
    <source>
        <dbReference type="PROSITE" id="PS51819"/>
    </source>
</evidence>
<feature type="domain" description="VOC" evidence="1">
    <location>
        <begin position="3"/>
        <end position="120"/>
    </location>
</feature>
<dbReference type="SUPFAM" id="SSF54593">
    <property type="entry name" value="Glyoxalase/Bleomycin resistance protein/Dihydroxybiphenyl dioxygenase"/>
    <property type="match status" value="1"/>
</dbReference>
<dbReference type="Gene3D" id="3.30.720.120">
    <property type="match status" value="1"/>
</dbReference>
<keyword evidence="2" id="KW-0223">Dioxygenase</keyword>
<keyword evidence="3" id="KW-1185">Reference proteome</keyword>
<proteinExistence type="predicted"/>
<dbReference type="InterPro" id="IPR029068">
    <property type="entry name" value="Glyas_Bleomycin-R_OHBP_Dase"/>
</dbReference>
<dbReference type="PROSITE" id="PS51819">
    <property type="entry name" value="VOC"/>
    <property type="match status" value="1"/>
</dbReference>